<dbReference type="AlphaFoldDB" id="D6PK05"/>
<accession>D6PK05</accession>
<sequence>MLTEEYLKEHFITAHFCDSERQNIEILMTNEDKSMTIPYVIPFDEKDVKFQALQTVFTVDQLHEATYQQKKDERRDFENTVLEIAKKDGLIMDSNKIDTKFYPRVVEAIFGDEENLDHVFALKLAIFELDGIKDSKKEELKKKLRQSKTKRDIIATACQILENS</sequence>
<organism evidence="1">
    <name type="scientific">uncultured organism MedDCM-OCT-S04-C375</name>
    <dbReference type="NCBI Taxonomy" id="743615"/>
    <lineage>
        <taxon>unclassified sequences</taxon>
        <taxon>environmental samples</taxon>
    </lineage>
</organism>
<evidence type="ECO:0000313" key="1">
    <source>
        <dbReference type="EMBL" id="ADD96056.1"/>
    </source>
</evidence>
<reference evidence="1" key="1">
    <citation type="journal article" date="2010" name="ISME J.">
        <title>Metagenome of the Mediterranean deep chlorophyll maximum studied by direct and fosmid library 454 pyrosequencing.</title>
        <authorList>
            <person name="Ghai R."/>
            <person name="Martin-Cuadrado A.B."/>
            <person name="Molto A.G."/>
            <person name="Heredia I.G."/>
            <person name="Cabrera R."/>
            <person name="Martin J."/>
            <person name="Verdu M."/>
            <person name="Deschamps P."/>
            <person name="Moreira D."/>
            <person name="Lopez-Garcia P."/>
            <person name="Mira A."/>
            <person name="Rodriguez-Valera F."/>
        </authorList>
    </citation>
    <scope>NUCLEOTIDE SEQUENCE</scope>
</reference>
<protein>
    <submittedName>
        <fullName evidence="1">Uncharacterized protein</fullName>
    </submittedName>
</protein>
<proteinExistence type="predicted"/>
<name>D6PK05_9ZZZZ</name>
<dbReference type="EMBL" id="GU943117">
    <property type="protein sequence ID" value="ADD96056.1"/>
    <property type="molecule type" value="Genomic_DNA"/>
</dbReference>